<accession>A0A1V0U393</accession>
<organism evidence="2 3">
    <name type="scientific">Streptomyces gilvosporeus</name>
    <dbReference type="NCBI Taxonomy" id="553510"/>
    <lineage>
        <taxon>Bacteria</taxon>
        <taxon>Bacillati</taxon>
        <taxon>Actinomycetota</taxon>
        <taxon>Actinomycetes</taxon>
        <taxon>Kitasatosporales</taxon>
        <taxon>Streptomycetaceae</taxon>
        <taxon>Streptomyces</taxon>
    </lineage>
</organism>
<keyword evidence="1" id="KW-1133">Transmembrane helix</keyword>
<dbReference type="AlphaFoldDB" id="A0A1V0U393"/>
<dbReference type="PANTHER" id="PTHR37826">
    <property type="entry name" value="FLOTILLIN BAND_7_5 DOMAIN PROTEIN"/>
    <property type="match status" value="1"/>
</dbReference>
<keyword evidence="1" id="KW-0472">Membrane</keyword>
<feature type="transmembrane region" description="Helical" evidence="1">
    <location>
        <begin position="297"/>
        <end position="316"/>
    </location>
</feature>
<reference evidence="2 3" key="1">
    <citation type="submission" date="2017-04" db="EMBL/GenBank/DDBJ databases">
        <title>Complete Genome Sequence of Streptomyces gilvosporeus F607, a Capable Producer of Natamycin.</title>
        <authorList>
            <person name="Zong G."/>
            <person name="Zhong C."/>
            <person name="Fu J."/>
            <person name="Qin R."/>
            <person name="Cao G."/>
        </authorList>
    </citation>
    <scope>NUCLEOTIDE SEQUENCE [LARGE SCALE GENOMIC DNA]</scope>
    <source>
        <strain evidence="2 3">F607</strain>
    </source>
</reference>
<dbReference type="STRING" id="553510.B1H19_15080"/>
<keyword evidence="1" id="KW-0812">Transmembrane</keyword>
<evidence type="ECO:0000313" key="2">
    <source>
        <dbReference type="EMBL" id="ARF59468.1"/>
    </source>
</evidence>
<name>A0A1V0U393_9ACTN</name>
<dbReference type="Proteomes" id="UP000192726">
    <property type="component" value="Chromosome"/>
</dbReference>
<evidence type="ECO:0000313" key="3">
    <source>
        <dbReference type="Proteomes" id="UP000192726"/>
    </source>
</evidence>
<evidence type="ECO:0000256" key="1">
    <source>
        <dbReference type="SAM" id="Phobius"/>
    </source>
</evidence>
<gene>
    <name evidence="2" type="ORF">B1H19_15080</name>
</gene>
<evidence type="ECO:0008006" key="4">
    <source>
        <dbReference type="Google" id="ProtNLM"/>
    </source>
</evidence>
<proteinExistence type="predicted"/>
<dbReference type="OrthoDB" id="3182597at2"/>
<dbReference type="PANTHER" id="PTHR37826:SF3">
    <property type="entry name" value="J DOMAIN-CONTAINING PROTEIN"/>
    <property type="match status" value="1"/>
</dbReference>
<sequence>MRCPNCRFEQPIAPVNREVREHAWEELATLPPKPRAAGGQVLQCPGCGAVNETSALSGRCQFCATPMVASAATDRIVPEGLVPFRVNKQEVHENLRKWARSRWFAPNSLKKVNSAETLHGTYVPHWTYDAATASSYNGERGRRYTTGSGDNERTEIRWTRVSGNVSRNFDDVLVPGVGHIPVAKLEALEPWPLKQAVAYQEAYLAGFRTLRYDVEPEAGFQHAQRRMAEVIREDCKKNIGGDQQRVHSVNTNYGSVTYKLLLLPVWFASYVYNGKQWQVMVNAQTGEVDGDRPYSPLKIACAVALVALLVTAWFVFGQHHHHH</sequence>
<dbReference type="EMBL" id="CP020569">
    <property type="protein sequence ID" value="ARF59468.1"/>
    <property type="molecule type" value="Genomic_DNA"/>
</dbReference>
<keyword evidence="3" id="KW-1185">Reference proteome</keyword>
<protein>
    <recommendedName>
        <fullName evidence="4">Zinc ribbon domain-containing protein</fullName>
    </recommendedName>
</protein>
<dbReference type="KEGG" id="sgv:B1H19_15080"/>